<keyword evidence="2" id="KW-1185">Reference proteome</keyword>
<gene>
    <name evidence="1" type="ORF">GCM10007216_34320</name>
</gene>
<dbReference type="EMBL" id="BMCJ01000007">
    <property type="protein sequence ID" value="GGD00723.1"/>
    <property type="molecule type" value="Genomic_DNA"/>
</dbReference>
<reference evidence="2" key="1">
    <citation type="journal article" date="2019" name="Int. J. Syst. Evol. Microbiol.">
        <title>The Global Catalogue of Microorganisms (GCM) 10K type strain sequencing project: providing services to taxonomists for standard genome sequencing and annotation.</title>
        <authorList>
            <consortium name="The Broad Institute Genomics Platform"/>
            <consortium name="The Broad Institute Genome Sequencing Center for Infectious Disease"/>
            <person name="Wu L."/>
            <person name="Ma J."/>
        </authorList>
    </citation>
    <scope>NUCLEOTIDE SEQUENCE [LARGE SCALE GENOMIC DNA]</scope>
    <source>
        <strain evidence="2">CCM 7282</strain>
    </source>
</reference>
<protein>
    <submittedName>
        <fullName evidence="1">Uncharacterized protein</fullName>
    </submittedName>
</protein>
<evidence type="ECO:0000313" key="2">
    <source>
        <dbReference type="Proteomes" id="UP000619534"/>
    </source>
</evidence>
<name>A0ABQ1PPR3_9BACI</name>
<evidence type="ECO:0000313" key="1">
    <source>
        <dbReference type="EMBL" id="GGD00723.1"/>
    </source>
</evidence>
<sequence>MVGILVLLMMCLVVLAGAHVVVKNPTSAEPHSIEGFQDYFIK</sequence>
<dbReference type="RefSeq" id="WP_258953951.1">
    <property type="nucleotide sequence ID" value="NZ_BMCJ01000007.1"/>
</dbReference>
<dbReference type="Proteomes" id="UP000619534">
    <property type="component" value="Unassembled WGS sequence"/>
</dbReference>
<accession>A0ABQ1PPR3</accession>
<comment type="caution">
    <text evidence="1">The sequence shown here is derived from an EMBL/GenBank/DDBJ whole genome shotgun (WGS) entry which is preliminary data.</text>
</comment>
<organism evidence="1 2">
    <name type="scientific">Thalassobacillus devorans</name>
    <dbReference type="NCBI Taxonomy" id="279813"/>
    <lineage>
        <taxon>Bacteria</taxon>
        <taxon>Bacillati</taxon>
        <taxon>Bacillota</taxon>
        <taxon>Bacilli</taxon>
        <taxon>Bacillales</taxon>
        <taxon>Bacillaceae</taxon>
        <taxon>Thalassobacillus</taxon>
    </lineage>
</organism>
<proteinExistence type="predicted"/>